<proteinExistence type="predicted"/>
<sequence length="131" mass="14909">MKSSWYFGIVNQRPAHHLLVSPRQHIDSVKSLSKADASLVRHMAQISHRLLDDLHVPVHDRRLGFHIPLFYSVSHLHLHVQGLSYRSMMCSLKYPICSGEKHHSKGLSWFVEAEQAVEILEQGGRVGVLPC</sequence>
<protein>
    <recommendedName>
        <fullName evidence="5">HIT domain-containing protein</fullName>
    </recommendedName>
</protein>
<dbReference type="Pfam" id="PF11969">
    <property type="entry name" value="DcpS_C"/>
    <property type="match status" value="1"/>
</dbReference>
<organism evidence="3 4">
    <name type="scientific">Laetiporus sulphureus 93-53</name>
    <dbReference type="NCBI Taxonomy" id="1314785"/>
    <lineage>
        <taxon>Eukaryota</taxon>
        <taxon>Fungi</taxon>
        <taxon>Dikarya</taxon>
        <taxon>Basidiomycota</taxon>
        <taxon>Agaricomycotina</taxon>
        <taxon>Agaricomycetes</taxon>
        <taxon>Polyporales</taxon>
        <taxon>Laetiporus</taxon>
    </lineage>
</organism>
<keyword evidence="4" id="KW-1185">Reference proteome</keyword>
<evidence type="ECO:0000313" key="4">
    <source>
        <dbReference type="Proteomes" id="UP000076871"/>
    </source>
</evidence>
<keyword evidence="2" id="KW-0378">Hydrolase</keyword>
<reference evidence="3 4" key="1">
    <citation type="journal article" date="2016" name="Mol. Biol. Evol.">
        <title>Comparative Genomics of Early-Diverging Mushroom-Forming Fungi Provides Insights into the Origins of Lignocellulose Decay Capabilities.</title>
        <authorList>
            <person name="Nagy L.G."/>
            <person name="Riley R."/>
            <person name="Tritt A."/>
            <person name="Adam C."/>
            <person name="Daum C."/>
            <person name="Floudas D."/>
            <person name="Sun H."/>
            <person name="Yadav J.S."/>
            <person name="Pangilinan J."/>
            <person name="Larsson K.H."/>
            <person name="Matsuura K."/>
            <person name="Barry K."/>
            <person name="Labutti K."/>
            <person name="Kuo R."/>
            <person name="Ohm R.A."/>
            <person name="Bhattacharya S.S."/>
            <person name="Shirouzu T."/>
            <person name="Yoshinaga Y."/>
            <person name="Martin F.M."/>
            <person name="Grigoriev I.V."/>
            <person name="Hibbett D.S."/>
        </authorList>
    </citation>
    <scope>NUCLEOTIDE SEQUENCE [LARGE SCALE GENOMIC DNA]</scope>
    <source>
        <strain evidence="3 4">93-53</strain>
    </source>
</reference>
<name>A0A165CCQ8_9APHY</name>
<dbReference type="InParanoid" id="A0A165CCQ8"/>
<evidence type="ECO:0000313" key="3">
    <source>
        <dbReference type="EMBL" id="KZT02573.1"/>
    </source>
</evidence>
<dbReference type="Gene3D" id="3.30.428.10">
    <property type="entry name" value="HIT-like"/>
    <property type="match status" value="1"/>
</dbReference>
<dbReference type="RefSeq" id="XP_040760313.1">
    <property type="nucleotide sequence ID" value="XM_040902322.1"/>
</dbReference>
<dbReference type="GO" id="GO:0016787">
    <property type="term" value="F:hydrolase activity"/>
    <property type="evidence" value="ECO:0007669"/>
    <property type="project" value="UniProtKB-KW"/>
</dbReference>
<dbReference type="EMBL" id="KV427651">
    <property type="protein sequence ID" value="KZT02573.1"/>
    <property type="molecule type" value="Genomic_DNA"/>
</dbReference>
<dbReference type="OrthoDB" id="1915375at2759"/>
<accession>A0A165CCQ8</accession>
<dbReference type="InterPro" id="IPR036265">
    <property type="entry name" value="HIT-like_sf"/>
</dbReference>
<evidence type="ECO:0008006" key="5">
    <source>
        <dbReference type="Google" id="ProtNLM"/>
    </source>
</evidence>
<dbReference type="GO" id="GO:0000166">
    <property type="term" value="F:nucleotide binding"/>
    <property type="evidence" value="ECO:0007669"/>
    <property type="project" value="UniProtKB-KW"/>
</dbReference>
<dbReference type="PANTHER" id="PTHR12486">
    <property type="entry name" value="APRATAXIN-RELATED"/>
    <property type="match status" value="1"/>
</dbReference>
<evidence type="ECO:0000256" key="2">
    <source>
        <dbReference type="ARBA" id="ARBA00022801"/>
    </source>
</evidence>
<dbReference type="AlphaFoldDB" id="A0A165CCQ8"/>
<keyword evidence="1" id="KW-0547">Nucleotide-binding</keyword>
<evidence type="ECO:0000256" key="1">
    <source>
        <dbReference type="ARBA" id="ARBA00022741"/>
    </source>
</evidence>
<dbReference type="Proteomes" id="UP000076871">
    <property type="component" value="Unassembled WGS sequence"/>
</dbReference>
<dbReference type="PANTHER" id="PTHR12486:SF5">
    <property type="entry name" value="ADENOSINE 5'-MONOPHOSPHORAMIDASE HINT3"/>
    <property type="match status" value="1"/>
</dbReference>
<dbReference type="SUPFAM" id="SSF54197">
    <property type="entry name" value="HIT-like"/>
    <property type="match status" value="1"/>
</dbReference>
<gene>
    <name evidence="3" type="ORF">LAESUDRAFT_403506</name>
</gene>
<dbReference type="GeneID" id="63819353"/>